<dbReference type="AlphaFoldDB" id="A0AA91PXG9"/>
<dbReference type="GO" id="GO:0070545">
    <property type="term" value="C:PeBoW complex"/>
    <property type="evidence" value="ECO:0007669"/>
    <property type="project" value="TreeGrafter"/>
</dbReference>
<dbReference type="Gene3D" id="2.130.10.10">
    <property type="entry name" value="YVTN repeat-like/Quinoprotein amine dehydrogenase"/>
    <property type="match status" value="1"/>
</dbReference>
<dbReference type="SMART" id="SM00320">
    <property type="entry name" value="WD40"/>
    <property type="match status" value="7"/>
</dbReference>
<dbReference type="InterPro" id="IPR001680">
    <property type="entry name" value="WD40_rpt"/>
</dbReference>
<sequence>MSDAQVKVRFFTKEEDESLHAADAPLFVPVSLKRYGLSEVVNHLLPREDPVPFDFLIDGVLLRSSIDEYLTRHGLSAETFLHIEYTRAVLPPSFLASFNNEDWISSVDTVGAELPPQILAGSYDGVVRTYDMSGQVVAQYVGHSAPVKAVKWISAQRMVSGGNDHQVRLWKSKEGAGAADLQHEAPEPEQAAGHTLAILDAHRAPVTSLAVQARAQRILSGGSDNVIALWSTVAKDMKATDPYAGGSGASSATKKRRKLAQRDAAVQHRAPLSLLEGHAQPVEGVLFDAHDATVAYSVSQDHTVKTWDLVTARCVDTRSTGYALLSVAQLPAVNLIASGSSARHINLHDPRTQVGATENSVSKLVGHTNFVVDLATCPTNGNMFASASHDGTVKVWDVRAETPLYTITRESGKSKVFGVAWNPQIGIVSGGEDKKLQINKGNDIAK</sequence>
<dbReference type="HAMAP" id="MF_03029">
    <property type="entry name" value="WDR12"/>
    <property type="match status" value="1"/>
</dbReference>
<keyword evidence="4" id="KW-0677">Repeat</keyword>
<evidence type="ECO:0000256" key="3">
    <source>
        <dbReference type="ARBA" id="ARBA00022574"/>
    </source>
</evidence>
<dbReference type="InterPro" id="IPR020472">
    <property type="entry name" value="WD40_PAC1"/>
</dbReference>
<evidence type="ECO:0000256" key="5">
    <source>
        <dbReference type="ARBA" id="ARBA00023242"/>
    </source>
</evidence>
<protein>
    <recommendedName>
        <fullName evidence="6">Ribosome biogenesis protein YTM1</fullName>
    </recommendedName>
</protein>
<comment type="function">
    <text evidence="6">Component of the NOP7 complex, which is required for maturation of the 25S and 5.8S ribosomal RNAs and formation of the 60S ribosome.</text>
</comment>
<dbReference type="Proteomes" id="UP000195602">
    <property type="component" value="Unassembled WGS sequence"/>
</dbReference>
<keyword evidence="1 6" id="KW-0690">Ribosome biogenesis</keyword>
<dbReference type="InterPro" id="IPR012972">
    <property type="entry name" value="NLE"/>
</dbReference>
<comment type="subunit">
    <text evidence="6">Component of the NOP7 complex, composed of ERB1, NOP7 and YTM1. Within the NOP7 complex ERB1 appears to interact directly with NOP7 and YTM1. The NOP7 complex also associates with the 66S pre-ribosome.</text>
</comment>
<dbReference type="CDD" id="cd00200">
    <property type="entry name" value="WD40"/>
    <property type="match status" value="1"/>
</dbReference>
<feature type="domain" description="NLE" evidence="9">
    <location>
        <begin position="6"/>
        <end position="70"/>
    </location>
</feature>
<dbReference type="PROSITE" id="PS50294">
    <property type="entry name" value="WD_REPEATS_REGION"/>
    <property type="match status" value="3"/>
</dbReference>
<gene>
    <name evidence="6" type="primary">YTM1</name>
    <name evidence="10" type="ORF">A9F13_16g00715</name>
</gene>
<name>A0AA91PXG9_CLALS</name>
<dbReference type="EMBL" id="LYUB02000016">
    <property type="protein sequence ID" value="OVF06972.1"/>
    <property type="molecule type" value="Genomic_DNA"/>
</dbReference>
<feature type="repeat" description="WD" evidence="7">
    <location>
        <begin position="275"/>
        <end position="317"/>
    </location>
</feature>
<evidence type="ECO:0000256" key="2">
    <source>
        <dbReference type="ARBA" id="ARBA00022552"/>
    </source>
</evidence>
<dbReference type="PANTHER" id="PTHR19855">
    <property type="entry name" value="WD40 REPEAT PROTEIN 12, 37"/>
    <property type="match status" value="1"/>
</dbReference>
<evidence type="ECO:0000259" key="9">
    <source>
        <dbReference type="Pfam" id="PF08154"/>
    </source>
</evidence>
<proteinExistence type="inferred from homology"/>
<evidence type="ECO:0000256" key="8">
    <source>
        <dbReference type="SAM" id="MobiDB-lite"/>
    </source>
</evidence>
<comment type="caution">
    <text evidence="10">The sequence shown here is derived from an EMBL/GenBank/DDBJ whole genome shotgun (WGS) entry which is preliminary data.</text>
</comment>
<dbReference type="InterPro" id="IPR036322">
    <property type="entry name" value="WD40_repeat_dom_sf"/>
</dbReference>
<dbReference type="Pfam" id="PF00400">
    <property type="entry name" value="WD40"/>
    <property type="match status" value="4"/>
</dbReference>
<feature type="repeat" description="WD" evidence="7">
    <location>
        <begin position="140"/>
        <end position="180"/>
    </location>
</feature>
<dbReference type="GO" id="GO:0005654">
    <property type="term" value="C:nucleoplasm"/>
    <property type="evidence" value="ECO:0007669"/>
    <property type="project" value="UniProtKB-SubCell"/>
</dbReference>
<dbReference type="GO" id="GO:0030687">
    <property type="term" value="C:preribosome, large subunit precursor"/>
    <property type="evidence" value="ECO:0007669"/>
    <property type="project" value="UniProtKB-UniRule"/>
</dbReference>
<evidence type="ECO:0000256" key="6">
    <source>
        <dbReference type="HAMAP-Rule" id="MF_03029"/>
    </source>
</evidence>
<dbReference type="InterPro" id="IPR028599">
    <property type="entry name" value="WDR12/Ytm1"/>
</dbReference>
<comment type="subcellular location">
    <subcellularLocation>
        <location evidence="6">Nucleus</location>
        <location evidence="6">Nucleolus</location>
    </subcellularLocation>
    <subcellularLocation>
        <location evidence="6">Nucleus</location>
        <location evidence="6">Nucleoplasm</location>
    </subcellularLocation>
</comment>
<keyword evidence="2 6" id="KW-0698">rRNA processing</keyword>
<keyword evidence="3 7" id="KW-0853">WD repeat</keyword>
<feature type="repeat" description="WD" evidence="7">
    <location>
        <begin position="364"/>
        <end position="406"/>
    </location>
</feature>
<organism evidence="10 11">
    <name type="scientific">Clavispora lusitaniae</name>
    <name type="common">Candida lusitaniae</name>
    <dbReference type="NCBI Taxonomy" id="36911"/>
    <lineage>
        <taxon>Eukaryota</taxon>
        <taxon>Fungi</taxon>
        <taxon>Dikarya</taxon>
        <taxon>Ascomycota</taxon>
        <taxon>Saccharomycotina</taxon>
        <taxon>Pichiomycetes</taxon>
        <taxon>Metschnikowiaceae</taxon>
        <taxon>Clavispora</taxon>
    </lineage>
</organism>
<evidence type="ECO:0000256" key="7">
    <source>
        <dbReference type="PROSITE-ProRule" id="PRU00221"/>
    </source>
</evidence>
<feature type="region of interest" description="Disordered" evidence="8">
    <location>
        <begin position="240"/>
        <end position="263"/>
    </location>
</feature>
<reference evidence="10 11" key="1">
    <citation type="submission" date="2017-04" db="EMBL/GenBank/DDBJ databases">
        <title>Draft genome of the yeast Clavispora lusitaniae type strain CBS 6936.</title>
        <authorList>
            <person name="Durrens P."/>
            <person name="Klopp C."/>
            <person name="Biteau N."/>
            <person name="Fitton-Ouhabi V."/>
            <person name="Dementhon K."/>
            <person name="Accoceberry I."/>
            <person name="Sherman D.J."/>
            <person name="Noel T."/>
        </authorList>
    </citation>
    <scope>NUCLEOTIDE SEQUENCE [LARGE SCALE GENOMIC DNA]</scope>
    <source>
        <strain evidence="10 11">CBS 6936</strain>
    </source>
</reference>
<dbReference type="GO" id="GO:0000463">
    <property type="term" value="P:maturation of LSU-rRNA from tricistronic rRNA transcript (SSU-rRNA, 5.8S rRNA, LSU-rRNA)"/>
    <property type="evidence" value="ECO:0007669"/>
    <property type="project" value="UniProtKB-UniRule"/>
</dbReference>
<evidence type="ECO:0000313" key="11">
    <source>
        <dbReference type="Proteomes" id="UP000195602"/>
    </source>
</evidence>
<dbReference type="PROSITE" id="PS50082">
    <property type="entry name" value="WD_REPEATS_2"/>
    <property type="match status" value="4"/>
</dbReference>
<dbReference type="GO" id="GO:0000466">
    <property type="term" value="P:maturation of 5.8S rRNA from tricistronic rRNA transcript (SSU-rRNA, 5.8S rRNA, LSU-rRNA)"/>
    <property type="evidence" value="ECO:0007669"/>
    <property type="project" value="UniProtKB-UniRule"/>
</dbReference>
<dbReference type="SUPFAM" id="SSF50978">
    <property type="entry name" value="WD40 repeat-like"/>
    <property type="match status" value="1"/>
</dbReference>
<feature type="repeat" description="WD" evidence="7">
    <location>
        <begin position="199"/>
        <end position="240"/>
    </location>
</feature>
<dbReference type="PROSITE" id="PS00678">
    <property type="entry name" value="WD_REPEATS_1"/>
    <property type="match status" value="1"/>
</dbReference>
<evidence type="ECO:0000256" key="4">
    <source>
        <dbReference type="ARBA" id="ARBA00022737"/>
    </source>
</evidence>
<comment type="similarity">
    <text evidence="6">Belongs to the WD repeat WDR12/YTM1 family.</text>
</comment>
<dbReference type="GO" id="GO:0043021">
    <property type="term" value="F:ribonucleoprotein complex binding"/>
    <property type="evidence" value="ECO:0007669"/>
    <property type="project" value="UniProtKB-UniRule"/>
</dbReference>
<dbReference type="PRINTS" id="PR00320">
    <property type="entry name" value="GPROTEINBRPT"/>
</dbReference>
<accession>A0AA91PXG9</accession>
<dbReference type="Pfam" id="PF08154">
    <property type="entry name" value="NLE"/>
    <property type="match status" value="1"/>
</dbReference>
<dbReference type="InterPro" id="IPR019775">
    <property type="entry name" value="WD40_repeat_CS"/>
</dbReference>
<dbReference type="PANTHER" id="PTHR19855:SF11">
    <property type="entry name" value="RIBOSOME BIOGENESIS PROTEIN WDR12"/>
    <property type="match status" value="1"/>
</dbReference>
<dbReference type="InterPro" id="IPR015943">
    <property type="entry name" value="WD40/YVTN_repeat-like_dom_sf"/>
</dbReference>
<evidence type="ECO:0000313" key="10">
    <source>
        <dbReference type="EMBL" id="OVF06972.1"/>
    </source>
</evidence>
<keyword evidence="5 6" id="KW-0539">Nucleus</keyword>
<dbReference type="KEGG" id="clus:A9F13_16g00715"/>
<evidence type="ECO:0000256" key="1">
    <source>
        <dbReference type="ARBA" id="ARBA00022517"/>
    </source>
</evidence>
<dbReference type="FunFam" id="2.130.10.10:FF:000706">
    <property type="entry name" value="Ribosome biogenesis protein YTM1"/>
    <property type="match status" value="1"/>
</dbReference>